<sequence>MFSALCLALARPLLAEVRLPPVGAELREAPVLRSEAGVANVSLRLRPANVVGSDMSFSTRLYNEMIPGPTIIVQPGDRLLVNVINDLEVPAGKAANNSYQLPNTTNLHVHGLHVSPSAPADEVFFTVVGPKQSNVYDYQIPADHSPGTYWAHPHHHGSTVMQSGAGAASPLLVADPPGFLSEQLASMPDHVLMLQNIPLPLLDTAAKASEDQLFHASSTTDLWLVNGGQQPTLTVKPNKWHRLRLVMAGVANWLYLSFGRCEVALLAKDGIYIEDFPRWIQRVSLPPGGRAEVVARCPKSNEDEDSREQVLSSAAPSAGVRSYVGPLFSFRVAGVTENGRDLEPWKPRTRPSYLQDLRGELTQPDCSCKTAMGLGAGTRSIDGHIFQGAKAYLHQWPRDAVAERHLSGLNKHSFHQHTWPFQLQETPAGNDPFFKAGDWHDTYQNVLDAEARVRFSTVDFSGAEVVHCHALAHSDQGMIGAEVVAGRGPAACHCDLLGEAKETDLLADQTSLSILTAAGLLCLSMVVLAALIAGQVVRQARRLEGSYAALAEGP</sequence>
<reference evidence="8" key="1">
    <citation type="submission" date="2023-08" db="EMBL/GenBank/DDBJ databases">
        <authorList>
            <person name="Chen Y."/>
            <person name="Shah S."/>
            <person name="Dougan E. K."/>
            <person name="Thang M."/>
            <person name="Chan C."/>
        </authorList>
    </citation>
    <scope>NUCLEOTIDE SEQUENCE</scope>
</reference>
<dbReference type="CDD" id="cd13853">
    <property type="entry name" value="CuRO_1_Tth-MCO_like"/>
    <property type="match status" value="1"/>
</dbReference>
<dbReference type="Proteomes" id="UP001178507">
    <property type="component" value="Unassembled WGS sequence"/>
</dbReference>
<feature type="domain" description="Plastocyanin-like" evidence="7">
    <location>
        <begin position="100"/>
        <end position="176"/>
    </location>
</feature>
<evidence type="ECO:0000259" key="6">
    <source>
        <dbReference type="Pfam" id="PF07731"/>
    </source>
</evidence>
<comment type="similarity">
    <text evidence="1">Belongs to the multicopper oxidase family.</text>
</comment>
<keyword evidence="5" id="KW-0732">Signal</keyword>
<feature type="chain" id="PRO_5041305445" description="Multicopper oxidase" evidence="5">
    <location>
        <begin position="16"/>
        <end position="554"/>
    </location>
</feature>
<feature type="signal peptide" evidence="5">
    <location>
        <begin position="1"/>
        <end position="15"/>
    </location>
</feature>
<protein>
    <recommendedName>
        <fullName evidence="10">Multicopper oxidase</fullName>
    </recommendedName>
</protein>
<keyword evidence="4" id="KW-1133">Transmembrane helix</keyword>
<dbReference type="EMBL" id="CAUJNA010003300">
    <property type="protein sequence ID" value="CAJ1398425.1"/>
    <property type="molecule type" value="Genomic_DNA"/>
</dbReference>
<dbReference type="GO" id="GO:0005507">
    <property type="term" value="F:copper ion binding"/>
    <property type="evidence" value="ECO:0007669"/>
    <property type="project" value="InterPro"/>
</dbReference>
<evidence type="ECO:0008006" key="10">
    <source>
        <dbReference type="Google" id="ProtNLM"/>
    </source>
</evidence>
<dbReference type="PROSITE" id="PS00080">
    <property type="entry name" value="MULTICOPPER_OXIDASE2"/>
    <property type="match status" value="1"/>
</dbReference>
<keyword evidence="4" id="KW-0472">Membrane</keyword>
<dbReference type="InterPro" id="IPR008972">
    <property type="entry name" value="Cupredoxin"/>
</dbReference>
<evidence type="ECO:0000256" key="1">
    <source>
        <dbReference type="ARBA" id="ARBA00010609"/>
    </source>
</evidence>
<comment type="caution">
    <text evidence="8">The sequence shown here is derived from an EMBL/GenBank/DDBJ whole genome shotgun (WGS) entry which is preliminary data.</text>
</comment>
<dbReference type="InterPro" id="IPR045087">
    <property type="entry name" value="Cu-oxidase_fam"/>
</dbReference>
<feature type="domain" description="Plastocyanin-like" evidence="6">
    <location>
        <begin position="411"/>
        <end position="483"/>
    </location>
</feature>
<gene>
    <name evidence="8" type="ORF">EVOR1521_LOCUS22227</name>
</gene>
<evidence type="ECO:0000256" key="5">
    <source>
        <dbReference type="SAM" id="SignalP"/>
    </source>
</evidence>
<accession>A0AA36J2H8</accession>
<keyword evidence="2" id="KW-0479">Metal-binding</keyword>
<evidence type="ECO:0000313" key="9">
    <source>
        <dbReference type="Proteomes" id="UP001178507"/>
    </source>
</evidence>
<dbReference type="SUPFAM" id="SSF49503">
    <property type="entry name" value="Cupredoxins"/>
    <property type="match status" value="3"/>
</dbReference>
<evidence type="ECO:0000256" key="4">
    <source>
        <dbReference type="SAM" id="Phobius"/>
    </source>
</evidence>
<dbReference type="AlphaFoldDB" id="A0AA36J2H8"/>
<keyword evidence="9" id="KW-1185">Reference proteome</keyword>
<evidence type="ECO:0000256" key="3">
    <source>
        <dbReference type="ARBA" id="ARBA00023002"/>
    </source>
</evidence>
<keyword evidence="3" id="KW-0560">Oxidoreductase</keyword>
<evidence type="ECO:0000313" key="8">
    <source>
        <dbReference type="EMBL" id="CAJ1398425.1"/>
    </source>
</evidence>
<keyword evidence="4" id="KW-0812">Transmembrane</keyword>
<evidence type="ECO:0000256" key="2">
    <source>
        <dbReference type="ARBA" id="ARBA00022723"/>
    </source>
</evidence>
<dbReference type="InterPro" id="IPR011707">
    <property type="entry name" value="Cu-oxidase-like_N"/>
</dbReference>
<feature type="transmembrane region" description="Helical" evidence="4">
    <location>
        <begin position="512"/>
        <end position="533"/>
    </location>
</feature>
<name>A0AA36J2H8_9DINO</name>
<proteinExistence type="inferred from homology"/>
<dbReference type="PANTHER" id="PTHR11709">
    <property type="entry name" value="MULTI-COPPER OXIDASE"/>
    <property type="match status" value="1"/>
</dbReference>
<feature type="domain" description="Plastocyanin-like" evidence="7">
    <location>
        <begin position="59"/>
        <end position="88"/>
    </location>
</feature>
<dbReference type="InterPro" id="IPR002355">
    <property type="entry name" value="Cu_oxidase_Cu_BS"/>
</dbReference>
<dbReference type="Pfam" id="PF07732">
    <property type="entry name" value="Cu-oxidase_3"/>
    <property type="match status" value="2"/>
</dbReference>
<organism evidence="8 9">
    <name type="scientific">Effrenium voratum</name>
    <dbReference type="NCBI Taxonomy" id="2562239"/>
    <lineage>
        <taxon>Eukaryota</taxon>
        <taxon>Sar</taxon>
        <taxon>Alveolata</taxon>
        <taxon>Dinophyceae</taxon>
        <taxon>Suessiales</taxon>
        <taxon>Symbiodiniaceae</taxon>
        <taxon>Effrenium</taxon>
    </lineage>
</organism>
<dbReference type="GO" id="GO:0016491">
    <property type="term" value="F:oxidoreductase activity"/>
    <property type="evidence" value="ECO:0007669"/>
    <property type="project" value="UniProtKB-KW"/>
</dbReference>
<dbReference type="PANTHER" id="PTHR11709:SF518">
    <property type="entry name" value="MULTICOPPER OXIDASE"/>
    <property type="match status" value="1"/>
</dbReference>
<dbReference type="Pfam" id="PF07731">
    <property type="entry name" value="Cu-oxidase_2"/>
    <property type="match status" value="1"/>
</dbReference>
<dbReference type="Gene3D" id="2.60.40.420">
    <property type="entry name" value="Cupredoxins - blue copper proteins"/>
    <property type="match status" value="3"/>
</dbReference>
<evidence type="ECO:0000259" key="7">
    <source>
        <dbReference type="Pfam" id="PF07732"/>
    </source>
</evidence>
<dbReference type="InterPro" id="IPR011706">
    <property type="entry name" value="Cu-oxidase_C"/>
</dbReference>